<dbReference type="EMBL" id="LSBH01000007">
    <property type="protein sequence ID" value="OAQ76465.1"/>
    <property type="molecule type" value="Genomic_DNA"/>
</dbReference>
<protein>
    <submittedName>
        <fullName evidence="5">Tat pathway signal sequence</fullName>
    </submittedName>
</protein>
<dbReference type="GO" id="GO:0043386">
    <property type="term" value="P:mycotoxin biosynthetic process"/>
    <property type="evidence" value="ECO:0007669"/>
    <property type="project" value="InterPro"/>
</dbReference>
<comment type="caution">
    <text evidence="5">The sequence shown here is derived from an EMBL/GenBank/DDBJ whole genome shotgun (WGS) entry which is preliminary data.</text>
</comment>
<dbReference type="STRING" id="33203.A0A179GJF8"/>
<dbReference type="EMBL" id="LSBI01000011">
    <property type="protein sequence ID" value="OAQ78005.1"/>
    <property type="molecule type" value="Genomic_DNA"/>
</dbReference>
<evidence type="ECO:0000256" key="2">
    <source>
        <dbReference type="ARBA" id="ARBA00035112"/>
    </source>
</evidence>
<sequence length="297" mass="34687">MEYNKESDEGERWREDANLLSLGHQERRFSPKRLLPTSLGWTSFSWALNIILAIISVYLWWRARHQPCPYMWDSSSEPGAYSPADEAVEYAPKLFHNRFDGDISPYQGWPTDESDALWVDLYDKGSSVRIGKESHDRLLNKTAQIPLVGHEQDHFLGIDVFHQLHCLNVIRKAFYPRRYNVSMVNSDGTIDFLEWMHVDHCIESLRQSVMCHSDTSTVTFRWSDTSQSLKPRLDSVHMCRNFTKIREWALERHIDVGNKRAHVENGQVVDYSSTAPDLYKLADEMIPHDWNKTIEDM</sequence>
<dbReference type="KEGG" id="plj:28892154"/>
<evidence type="ECO:0000256" key="3">
    <source>
        <dbReference type="SAM" id="Phobius"/>
    </source>
</evidence>
<evidence type="ECO:0000313" key="4">
    <source>
        <dbReference type="EMBL" id="OAQ76465.1"/>
    </source>
</evidence>
<keyword evidence="3" id="KW-1133">Transmembrane helix</keyword>
<dbReference type="InterPro" id="IPR021765">
    <property type="entry name" value="UstYa-like"/>
</dbReference>
<dbReference type="Pfam" id="PF11807">
    <property type="entry name" value="UstYa"/>
    <property type="match status" value="1"/>
</dbReference>
<name>A0A179GJF8_PURLI</name>
<evidence type="ECO:0000256" key="1">
    <source>
        <dbReference type="ARBA" id="ARBA00004685"/>
    </source>
</evidence>
<accession>A0A179GJF8</accession>
<dbReference type="Proteomes" id="UP000078340">
    <property type="component" value="Unassembled WGS sequence"/>
</dbReference>
<comment type="similarity">
    <text evidence="2">Belongs to the ustYa family.</text>
</comment>
<dbReference type="GeneID" id="28892154"/>
<organism evidence="5 6">
    <name type="scientific">Purpureocillium lilacinum</name>
    <name type="common">Paecilomyces lilacinus</name>
    <dbReference type="NCBI Taxonomy" id="33203"/>
    <lineage>
        <taxon>Eukaryota</taxon>
        <taxon>Fungi</taxon>
        <taxon>Dikarya</taxon>
        <taxon>Ascomycota</taxon>
        <taxon>Pezizomycotina</taxon>
        <taxon>Sordariomycetes</taxon>
        <taxon>Hypocreomycetidae</taxon>
        <taxon>Hypocreales</taxon>
        <taxon>Ophiocordycipitaceae</taxon>
        <taxon>Purpureocillium</taxon>
    </lineage>
</organism>
<evidence type="ECO:0000313" key="6">
    <source>
        <dbReference type="Proteomes" id="UP000078340"/>
    </source>
</evidence>
<dbReference type="Proteomes" id="UP000078240">
    <property type="component" value="Unassembled WGS sequence"/>
</dbReference>
<dbReference type="PANTHER" id="PTHR33365:SF4">
    <property type="entry name" value="CYCLOCHLOROTINE BIOSYNTHESIS PROTEIN O"/>
    <property type="match status" value="1"/>
</dbReference>
<keyword evidence="3" id="KW-0472">Membrane</keyword>
<dbReference type="OMA" id="HMCRNFT"/>
<feature type="transmembrane region" description="Helical" evidence="3">
    <location>
        <begin position="39"/>
        <end position="61"/>
    </location>
</feature>
<gene>
    <name evidence="4" type="ORF">VFPBJ_08825</name>
    <name evidence="5" type="ORF">VFPFJ_10037</name>
</gene>
<dbReference type="PANTHER" id="PTHR33365">
    <property type="entry name" value="YALI0B05434P"/>
    <property type="match status" value="1"/>
</dbReference>
<proteinExistence type="inferred from homology"/>
<keyword evidence="3" id="KW-0812">Transmembrane</keyword>
<comment type="pathway">
    <text evidence="1">Mycotoxin biosynthesis.</text>
</comment>
<dbReference type="AlphaFoldDB" id="A0A179GJF8"/>
<evidence type="ECO:0000313" key="5">
    <source>
        <dbReference type="EMBL" id="OAQ78005.1"/>
    </source>
</evidence>
<reference evidence="5 6" key="1">
    <citation type="submission" date="2016-02" db="EMBL/GenBank/DDBJ databases">
        <title>Biosynthesis of antibiotic leucinostatins and their inhibition on Phytophthora in bio-control Purpureocillium lilacinum.</title>
        <authorList>
            <person name="Wang G."/>
            <person name="Liu Z."/>
            <person name="Lin R."/>
            <person name="Li E."/>
            <person name="Mao Z."/>
            <person name="Ling J."/>
            <person name="Yin W."/>
            <person name="Xie B."/>
        </authorList>
    </citation>
    <scope>NUCLEOTIDE SEQUENCE [LARGE SCALE GENOMIC DNA]</scope>
    <source>
        <strain evidence="4">PLBJ-1</strain>
        <strain evidence="5">PLFJ-1</strain>
    </source>
</reference>